<comment type="similarity">
    <text evidence="2">Belongs to the bacterial solute-binding protein 2 family.</text>
</comment>
<evidence type="ECO:0000313" key="6">
    <source>
        <dbReference type="EMBL" id="MDX9688603.1"/>
    </source>
</evidence>
<dbReference type="Gene3D" id="3.40.50.2300">
    <property type="match status" value="2"/>
</dbReference>
<dbReference type="RefSeq" id="WP_320331972.1">
    <property type="nucleotide sequence ID" value="NZ_JAVRDO010000012.1"/>
</dbReference>
<accession>A0ABU5C0P3</accession>
<sequence>MLISAVCRVTFLLLLGLAPFPAVALNMAFINPGKSDEPYWSLASAAMQQAADSLGIHLEILTAERNYLAQIHLVETLGERPRQERPDYVIVVAEKATLAPQLMAAERADIPVFLAFNSVIGPAHEQVGFPRQRFRQWLGSLVPVAEEGGYIAARALIQAALRDLPAGEPLEMIAIAGDRSTHTSMERNRGLERALKEFPQVRLLQKVYADWSYDKALEQTHHLLRRYPRTRLIWAASDLQGFAAARAARHQGLTPGRDLFISALNATPEALDAVLNDEFTALAGGHHMAGAWAMVLLYDYHHGVDFLDTEGAAELEFSMFSLLDKAAAARLVERREKNGRVDFCQFSRVCTPGLQHYDFSYARWLDI</sequence>
<feature type="chain" id="PRO_5046905341" evidence="4">
    <location>
        <begin position="25"/>
        <end position="367"/>
    </location>
</feature>
<protein>
    <submittedName>
        <fullName evidence="6">ABC transporter substrate-binding protein</fullName>
    </submittedName>
</protein>
<feature type="signal peptide" evidence="4">
    <location>
        <begin position="1"/>
        <end position="24"/>
    </location>
</feature>
<dbReference type="InterPro" id="IPR028082">
    <property type="entry name" value="Peripla_BP_I"/>
</dbReference>
<dbReference type="Proteomes" id="UP001281217">
    <property type="component" value="Unassembled WGS sequence"/>
</dbReference>
<comment type="subcellular location">
    <subcellularLocation>
        <location evidence="1">Cell envelope</location>
    </subcellularLocation>
</comment>
<evidence type="ECO:0000256" key="1">
    <source>
        <dbReference type="ARBA" id="ARBA00004196"/>
    </source>
</evidence>
<keyword evidence="7" id="KW-1185">Reference proteome</keyword>
<evidence type="ECO:0000256" key="4">
    <source>
        <dbReference type="SAM" id="SignalP"/>
    </source>
</evidence>
<evidence type="ECO:0000259" key="5">
    <source>
        <dbReference type="Pfam" id="PF13407"/>
    </source>
</evidence>
<keyword evidence="3 4" id="KW-0732">Signal</keyword>
<dbReference type="EMBL" id="JAVRDO010000012">
    <property type="protein sequence ID" value="MDX9688603.1"/>
    <property type="molecule type" value="Genomic_DNA"/>
</dbReference>
<feature type="domain" description="Periplasmic binding protein" evidence="5">
    <location>
        <begin position="28"/>
        <end position="300"/>
    </location>
</feature>
<dbReference type="PANTHER" id="PTHR46847">
    <property type="entry name" value="D-ALLOSE-BINDING PERIPLASMIC PROTEIN-RELATED"/>
    <property type="match status" value="1"/>
</dbReference>
<evidence type="ECO:0000256" key="2">
    <source>
        <dbReference type="ARBA" id="ARBA00007639"/>
    </source>
</evidence>
<name>A0ABU5C0P3_9GAMM</name>
<dbReference type="Pfam" id="PF13407">
    <property type="entry name" value="Peripla_BP_4"/>
    <property type="match status" value="1"/>
</dbReference>
<dbReference type="PANTHER" id="PTHR46847:SF2">
    <property type="entry name" value="ABC TRANSPORTER SUGAR-BINDING PROTEIN"/>
    <property type="match status" value="1"/>
</dbReference>
<gene>
    <name evidence="6" type="ORF">RED13_000145</name>
</gene>
<evidence type="ECO:0000256" key="3">
    <source>
        <dbReference type="ARBA" id="ARBA00022729"/>
    </source>
</evidence>
<proteinExistence type="inferred from homology"/>
<evidence type="ECO:0000313" key="7">
    <source>
        <dbReference type="Proteomes" id="UP001281217"/>
    </source>
</evidence>
<dbReference type="CDD" id="cd06324">
    <property type="entry name" value="PBP1_ABC_sugar_binding-like"/>
    <property type="match status" value="1"/>
</dbReference>
<comment type="caution">
    <text evidence="6">The sequence shown here is derived from an EMBL/GenBank/DDBJ whole genome shotgun (WGS) entry which is preliminary data.</text>
</comment>
<dbReference type="InterPro" id="IPR025997">
    <property type="entry name" value="SBP_2_dom"/>
</dbReference>
<organism evidence="6 7">
    <name type="scientific">Halopseudomonas formosensis</name>
    <dbReference type="NCBI Taxonomy" id="1002526"/>
    <lineage>
        <taxon>Bacteria</taxon>
        <taxon>Pseudomonadati</taxon>
        <taxon>Pseudomonadota</taxon>
        <taxon>Gammaproteobacteria</taxon>
        <taxon>Pseudomonadales</taxon>
        <taxon>Pseudomonadaceae</taxon>
        <taxon>Halopseudomonas</taxon>
    </lineage>
</organism>
<reference evidence="7" key="1">
    <citation type="submission" date="2023-07" db="EMBL/GenBank/DDBJ databases">
        <authorList>
            <person name="de Witt J."/>
        </authorList>
    </citation>
    <scope>NUCLEOTIDE SEQUENCE [LARGE SCALE GENOMIC DNA]</scope>
    <source>
        <strain evidence="7">FZJ</strain>
    </source>
</reference>
<dbReference type="SUPFAM" id="SSF53822">
    <property type="entry name" value="Periplasmic binding protein-like I"/>
    <property type="match status" value="1"/>
</dbReference>